<dbReference type="SUPFAM" id="SSF53383">
    <property type="entry name" value="PLP-dependent transferases"/>
    <property type="match status" value="2"/>
</dbReference>
<gene>
    <name evidence="3" type="ORF">TWF696_000487</name>
</gene>
<dbReference type="Proteomes" id="UP001375240">
    <property type="component" value="Unassembled WGS sequence"/>
</dbReference>
<dbReference type="InterPro" id="IPR051151">
    <property type="entry name" value="Group_II_Decarboxylase"/>
</dbReference>
<name>A0AAV9VBF6_9PEZI</name>
<evidence type="ECO:0000313" key="3">
    <source>
        <dbReference type="EMBL" id="KAK6359326.1"/>
    </source>
</evidence>
<sequence length="1024" mass="113733">MISSQVKTASAGVPSKAYTSLQERQDIINVTKGYEPKVTVVAVTEISEVAEEADAVESPTFSESEIIVENEIENTFKRYQTQWMDDPIISQWRDPAHRIYDVLGNVNELYEHWSSTQSLPFSSHTDRLWLETGHVMAEIGLPWYNSQANLPTEIDTSFPYHFKHLEQRVIREKGARVGDPNASGYVANPSEANCYCIRAIQQELREKCPTARPLFVYDNFDINMVISAEKFFGLQTYRVNLKDSLENVQRDLVIATSGGERPVIFAATLATAYGSFDDLDVISTISKTIPLILHVDASRNFDYITTLSKQERQSLGIKELVLANKPLVQPLQNSEGVIVASSIVAGGANHTKSAPVVALKPAALGGKQTRVAYIRAFDSTLAGSRDAMAPLWSALQEIRFGASGFQQIYRQCVRMRALLIQALASVGVTARPVPNSLALIVESCSQEQICRLKLLGGTPGSNGDVAITIQPSVKSEDLRGVVFAVSRTKTVQLPKEVSAYEAFSKFYRVPQCVVDELMATVHSWKIASRSAAGYPFHMGSYSALGPVIGHFLDVDIPQDWAKARGDEILKSRMKTFGLCSPEVMSQFHGAFTNGSTMGNRVGIHAALTRLPGAYLYFSTESHFSVMKTARDCDVLTNRWSTRKPRYSPIKCDKNGSILVDALVKQALADWRDCIKNREEYHLILFANMGTTFLGARDNLKEIYAKLRTVGIEISHIHVDGALDFGFGNCGVTLGLPGTVDSVGIPSIQGITLSHHKALGGMVSGEVIYWDPEGDRCSPLAWNVEQRVVFETWLYAQAYSPTDIARMFKYCRTNALRLESGLKQAGLVVKLNPESITVVLDRPPSWVIEEFSLRPEGDWVHFITMPHVSPETIDLFVNRVKWIDQQCLTAFSYITPLMRAIMMRRINLQRLHSQDPLAKEVTELSSTASPINLGESRTPASIIKTSVRSALSVMVLDEHNRVEGVLLIESLRDASMRVGPLLLRTRHIENSDGVIEIMRQLAGFMARHMAIRLQVDGSSYALYEI</sequence>
<proteinExistence type="inferred from homology"/>
<evidence type="ECO:0000256" key="1">
    <source>
        <dbReference type="ARBA" id="ARBA00009533"/>
    </source>
</evidence>
<keyword evidence="2" id="KW-0210">Decarboxylase</keyword>
<evidence type="ECO:0000256" key="2">
    <source>
        <dbReference type="ARBA" id="ARBA00022793"/>
    </source>
</evidence>
<dbReference type="InterPro" id="IPR015421">
    <property type="entry name" value="PyrdxlP-dep_Trfase_major"/>
</dbReference>
<dbReference type="EMBL" id="JAVHNQ010000001">
    <property type="protein sequence ID" value="KAK6359326.1"/>
    <property type="molecule type" value="Genomic_DNA"/>
</dbReference>
<dbReference type="GO" id="GO:0016831">
    <property type="term" value="F:carboxy-lyase activity"/>
    <property type="evidence" value="ECO:0007669"/>
    <property type="project" value="UniProtKB-KW"/>
</dbReference>
<evidence type="ECO:0000313" key="4">
    <source>
        <dbReference type="Proteomes" id="UP001375240"/>
    </source>
</evidence>
<protein>
    <recommendedName>
        <fullName evidence="5">Histidine decarboxylase</fullName>
    </recommendedName>
</protein>
<organism evidence="3 4">
    <name type="scientific">Orbilia brochopaga</name>
    <dbReference type="NCBI Taxonomy" id="3140254"/>
    <lineage>
        <taxon>Eukaryota</taxon>
        <taxon>Fungi</taxon>
        <taxon>Dikarya</taxon>
        <taxon>Ascomycota</taxon>
        <taxon>Pezizomycotina</taxon>
        <taxon>Orbiliomycetes</taxon>
        <taxon>Orbiliales</taxon>
        <taxon>Orbiliaceae</taxon>
        <taxon>Orbilia</taxon>
    </lineage>
</organism>
<dbReference type="AlphaFoldDB" id="A0AAV9VBF6"/>
<dbReference type="InterPro" id="IPR015424">
    <property type="entry name" value="PyrdxlP-dep_Trfase"/>
</dbReference>
<comment type="similarity">
    <text evidence="1">Belongs to the group II decarboxylase family.</text>
</comment>
<evidence type="ECO:0008006" key="5">
    <source>
        <dbReference type="Google" id="ProtNLM"/>
    </source>
</evidence>
<accession>A0AAV9VBF6</accession>
<keyword evidence="4" id="KW-1185">Reference proteome</keyword>
<keyword evidence="2" id="KW-0456">Lyase</keyword>
<dbReference type="PANTHER" id="PTHR46101:SF2">
    <property type="entry name" value="SERINE DECARBOXYLASE"/>
    <property type="match status" value="1"/>
</dbReference>
<dbReference type="Gene3D" id="3.40.640.10">
    <property type="entry name" value="Type I PLP-dependent aspartate aminotransferase-like (Major domain)"/>
    <property type="match status" value="2"/>
</dbReference>
<dbReference type="PANTHER" id="PTHR46101">
    <property type="match status" value="1"/>
</dbReference>
<comment type="caution">
    <text evidence="3">The sequence shown here is derived from an EMBL/GenBank/DDBJ whole genome shotgun (WGS) entry which is preliminary data.</text>
</comment>
<reference evidence="3 4" key="1">
    <citation type="submission" date="2019-10" db="EMBL/GenBank/DDBJ databases">
        <authorList>
            <person name="Palmer J.M."/>
        </authorList>
    </citation>
    <scope>NUCLEOTIDE SEQUENCE [LARGE SCALE GENOMIC DNA]</scope>
    <source>
        <strain evidence="3 4">TWF696</strain>
    </source>
</reference>